<keyword evidence="6 9" id="KW-0133">Cell shape</keyword>
<name>A0A9E9C5Y1_9CYAN</name>
<gene>
    <name evidence="11" type="ORF">OXH18_06700</name>
</gene>
<comment type="similarity">
    <text evidence="2">Belongs to the YkuD family.</text>
</comment>
<evidence type="ECO:0000256" key="4">
    <source>
        <dbReference type="ARBA" id="ARBA00022679"/>
    </source>
</evidence>
<keyword evidence="5" id="KW-0378">Hydrolase</keyword>
<evidence type="ECO:0000256" key="8">
    <source>
        <dbReference type="ARBA" id="ARBA00023316"/>
    </source>
</evidence>
<keyword evidence="12" id="KW-1185">Reference proteome</keyword>
<dbReference type="SUPFAM" id="SSF141523">
    <property type="entry name" value="L,D-transpeptidase catalytic domain-like"/>
    <property type="match status" value="1"/>
</dbReference>
<dbReference type="CDD" id="cd16913">
    <property type="entry name" value="YkuD_like"/>
    <property type="match status" value="1"/>
</dbReference>
<dbReference type="GO" id="GO:0018104">
    <property type="term" value="P:peptidoglycan-protein cross-linking"/>
    <property type="evidence" value="ECO:0007669"/>
    <property type="project" value="TreeGrafter"/>
</dbReference>
<dbReference type="Pfam" id="PF03734">
    <property type="entry name" value="YkuD"/>
    <property type="match status" value="1"/>
</dbReference>
<evidence type="ECO:0000256" key="5">
    <source>
        <dbReference type="ARBA" id="ARBA00022801"/>
    </source>
</evidence>
<dbReference type="GO" id="GO:0016757">
    <property type="term" value="F:glycosyltransferase activity"/>
    <property type="evidence" value="ECO:0007669"/>
    <property type="project" value="UniProtKB-KW"/>
</dbReference>
<proteinExistence type="inferred from homology"/>
<reference evidence="11" key="1">
    <citation type="submission" date="2022-12" db="EMBL/GenBank/DDBJ databases">
        <title>Polyphasic identification of a Novel Hot-Spring Cyanobacterium Ocullathermofonsia sinensis gen nov. sp. nov. and Genomic Insights on its Adaptations to the Thermal Habitat.</title>
        <authorList>
            <person name="Daroch M."/>
            <person name="Tang J."/>
            <person name="Jiang Y."/>
        </authorList>
    </citation>
    <scope>NUCLEOTIDE SEQUENCE</scope>
    <source>
        <strain evidence="11">PKUAC-SCTA174</strain>
    </source>
</reference>
<dbReference type="PROSITE" id="PS52029">
    <property type="entry name" value="LD_TPASE"/>
    <property type="match status" value="1"/>
</dbReference>
<organism evidence="11 12">
    <name type="scientific">Thermocoleostomius sinensis A174</name>
    <dbReference type="NCBI Taxonomy" id="2016057"/>
    <lineage>
        <taxon>Bacteria</taxon>
        <taxon>Bacillati</taxon>
        <taxon>Cyanobacteriota</taxon>
        <taxon>Cyanophyceae</taxon>
        <taxon>Oculatellales</taxon>
        <taxon>Oculatellaceae</taxon>
        <taxon>Thermocoleostomius</taxon>
    </lineage>
</organism>
<dbReference type="GO" id="GO:0071972">
    <property type="term" value="F:peptidoglycan L,D-transpeptidase activity"/>
    <property type="evidence" value="ECO:0007669"/>
    <property type="project" value="TreeGrafter"/>
</dbReference>
<feature type="domain" description="L,D-TPase catalytic" evidence="10">
    <location>
        <begin position="71"/>
        <end position="196"/>
    </location>
</feature>
<evidence type="ECO:0000256" key="1">
    <source>
        <dbReference type="ARBA" id="ARBA00004752"/>
    </source>
</evidence>
<dbReference type="InterPro" id="IPR005490">
    <property type="entry name" value="LD_TPept_cat_dom"/>
</dbReference>
<evidence type="ECO:0000256" key="6">
    <source>
        <dbReference type="ARBA" id="ARBA00022960"/>
    </source>
</evidence>
<evidence type="ECO:0000256" key="2">
    <source>
        <dbReference type="ARBA" id="ARBA00005992"/>
    </source>
</evidence>
<evidence type="ECO:0000313" key="12">
    <source>
        <dbReference type="Proteomes" id="UP001163152"/>
    </source>
</evidence>
<feature type="active site" description="Proton donor/acceptor" evidence="9">
    <location>
        <position position="156"/>
    </location>
</feature>
<keyword evidence="8 9" id="KW-0961">Cell wall biogenesis/degradation</keyword>
<dbReference type="AlphaFoldDB" id="A0A9E9C5Y1"/>
<dbReference type="GO" id="GO:0008360">
    <property type="term" value="P:regulation of cell shape"/>
    <property type="evidence" value="ECO:0007669"/>
    <property type="project" value="UniProtKB-UniRule"/>
</dbReference>
<feature type="active site" description="Nucleophile" evidence="9">
    <location>
        <position position="172"/>
    </location>
</feature>
<evidence type="ECO:0000256" key="7">
    <source>
        <dbReference type="ARBA" id="ARBA00022984"/>
    </source>
</evidence>
<sequence length="197" mass="21607">MTNQGWAFNWRSDAALAALFVVGLPLFQVFQAAPAQANPATRSSTVAVTIPALPPLGEPEPFLPTPNERAIQLVIRLSERRVYVYDREQVITSYPIAIGRSGWETPTGEFEVIQMLSNPTWEHPFTGELVPPGAGNPLGSRWIGFWTDGTNYIGFHGTPDAETVGQAASHGCIRMYDQDIQALFEIVQMGTPVVVRP</sequence>
<evidence type="ECO:0000259" key="10">
    <source>
        <dbReference type="PROSITE" id="PS52029"/>
    </source>
</evidence>
<dbReference type="GO" id="GO:0071555">
    <property type="term" value="P:cell wall organization"/>
    <property type="evidence" value="ECO:0007669"/>
    <property type="project" value="UniProtKB-UniRule"/>
</dbReference>
<dbReference type="Proteomes" id="UP001163152">
    <property type="component" value="Chromosome"/>
</dbReference>
<accession>A0A9E9C5Y1</accession>
<keyword evidence="4" id="KW-0808">Transferase</keyword>
<dbReference type="PANTHER" id="PTHR30582:SF24">
    <property type="entry name" value="L,D-TRANSPEPTIDASE ERFK_SRFK-RELATED"/>
    <property type="match status" value="1"/>
</dbReference>
<dbReference type="PANTHER" id="PTHR30582">
    <property type="entry name" value="L,D-TRANSPEPTIDASE"/>
    <property type="match status" value="1"/>
</dbReference>
<keyword evidence="7 9" id="KW-0573">Peptidoglycan synthesis</keyword>
<dbReference type="KEGG" id="tsin:OXH18_06700"/>
<evidence type="ECO:0000256" key="3">
    <source>
        <dbReference type="ARBA" id="ARBA00022676"/>
    </source>
</evidence>
<protein>
    <submittedName>
        <fullName evidence="11">L,D-transpeptidase</fullName>
    </submittedName>
</protein>
<dbReference type="Gene3D" id="2.40.440.10">
    <property type="entry name" value="L,D-transpeptidase catalytic domain-like"/>
    <property type="match status" value="1"/>
</dbReference>
<keyword evidence="3" id="KW-0328">Glycosyltransferase</keyword>
<evidence type="ECO:0000256" key="9">
    <source>
        <dbReference type="PROSITE-ProRule" id="PRU01373"/>
    </source>
</evidence>
<dbReference type="InterPro" id="IPR038063">
    <property type="entry name" value="Transpep_catalytic_dom"/>
</dbReference>
<dbReference type="RefSeq" id="WP_268611687.1">
    <property type="nucleotide sequence ID" value="NZ_CP113797.1"/>
</dbReference>
<evidence type="ECO:0000313" key="11">
    <source>
        <dbReference type="EMBL" id="WAL61666.1"/>
    </source>
</evidence>
<dbReference type="InterPro" id="IPR050979">
    <property type="entry name" value="LD-transpeptidase"/>
</dbReference>
<comment type="pathway">
    <text evidence="1 9">Cell wall biogenesis; peptidoglycan biosynthesis.</text>
</comment>
<dbReference type="EMBL" id="CP113797">
    <property type="protein sequence ID" value="WAL61666.1"/>
    <property type="molecule type" value="Genomic_DNA"/>
</dbReference>
<dbReference type="GO" id="GO:0005576">
    <property type="term" value="C:extracellular region"/>
    <property type="evidence" value="ECO:0007669"/>
    <property type="project" value="TreeGrafter"/>
</dbReference>